<protein>
    <submittedName>
        <fullName evidence="14">Homeobox A11a</fullName>
    </submittedName>
</protein>
<dbReference type="Proteomes" id="UP000264820">
    <property type="component" value="Unplaced"/>
</dbReference>
<dbReference type="PANTHER" id="PTHR46092:SF3">
    <property type="entry name" value="HOMEOBOX PROTEIN HOX-A11"/>
    <property type="match status" value="1"/>
</dbReference>
<keyword evidence="7 10" id="KW-0371">Homeobox</keyword>
<evidence type="ECO:0000256" key="7">
    <source>
        <dbReference type="ARBA" id="ARBA00023155"/>
    </source>
</evidence>
<feature type="compositionally biased region" description="Basic and acidic residues" evidence="12">
    <location>
        <begin position="184"/>
        <end position="195"/>
    </location>
</feature>
<reference evidence="14" key="1">
    <citation type="submission" date="2025-08" db="UniProtKB">
        <authorList>
            <consortium name="Ensembl"/>
        </authorList>
    </citation>
    <scope>IDENTIFICATION</scope>
</reference>
<organism evidence="14 15">
    <name type="scientific">Hippocampus comes</name>
    <name type="common">Tiger tail seahorse</name>
    <dbReference type="NCBI Taxonomy" id="109280"/>
    <lineage>
        <taxon>Eukaryota</taxon>
        <taxon>Metazoa</taxon>
        <taxon>Chordata</taxon>
        <taxon>Craniata</taxon>
        <taxon>Vertebrata</taxon>
        <taxon>Euteleostomi</taxon>
        <taxon>Actinopterygii</taxon>
        <taxon>Neopterygii</taxon>
        <taxon>Teleostei</taxon>
        <taxon>Neoteleostei</taxon>
        <taxon>Acanthomorphata</taxon>
        <taxon>Syngnathiaria</taxon>
        <taxon>Syngnathiformes</taxon>
        <taxon>Syngnathoidei</taxon>
        <taxon>Syngnathidae</taxon>
        <taxon>Hippocampus</taxon>
    </lineage>
</organism>
<keyword evidence="5" id="KW-0805">Transcription regulation</keyword>
<dbReference type="GO" id="GO:0005654">
    <property type="term" value="C:nucleoplasm"/>
    <property type="evidence" value="ECO:0007669"/>
    <property type="project" value="UniProtKB-ARBA"/>
</dbReference>
<keyword evidence="9 10" id="KW-0539">Nucleus</keyword>
<dbReference type="GO" id="GO:0000981">
    <property type="term" value="F:DNA-binding transcription factor activity, RNA polymerase II-specific"/>
    <property type="evidence" value="ECO:0007669"/>
    <property type="project" value="InterPro"/>
</dbReference>
<dbReference type="GO" id="GO:0000978">
    <property type="term" value="F:RNA polymerase II cis-regulatory region sequence-specific DNA binding"/>
    <property type="evidence" value="ECO:0007669"/>
    <property type="project" value="TreeGrafter"/>
</dbReference>
<dbReference type="FunFam" id="1.10.10.60:FF:000166">
    <property type="entry name" value="homeobox protein Hox-C11"/>
    <property type="match status" value="1"/>
</dbReference>
<dbReference type="SMART" id="SM00389">
    <property type="entry name" value="HOX"/>
    <property type="match status" value="1"/>
</dbReference>
<dbReference type="Pfam" id="PF12045">
    <property type="entry name" value="DUF3528"/>
    <property type="match status" value="1"/>
</dbReference>
<evidence type="ECO:0000313" key="14">
    <source>
        <dbReference type="Ensembl" id="ENSHCOP00000013479.1"/>
    </source>
</evidence>
<evidence type="ECO:0000256" key="3">
    <source>
        <dbReference type="ARBA" id="ARBA00006317"/>
    </source>
</evidence>
<comment type="similarity">
    <text evidence="3">Belongs to the Abd-B homeobox family.</text>
</comment>
<dbReference type="STRING" id="109280.ENSHCOP00000013479"/>
<dbReference type="PROSITE" id="PS50071">
    <property type="entry name" value="HOMEOBOX_2"/>
    <property type="match status" value="1"/>
</dbReference>
<dbReference type="PRINTS" id="PR00024">
    <property type="entry name" value="HOMEOBOX"/>
</dbReference>
<proteinExistence type="inferred from homology"/>
<dbReference type="PROSITE" id="PS00027">
    <property type="entry name" value="HOMEOBOX_1"/>
    <property type="match status" value="1"/>
</dbReference>
<evidence type="ECO:0000256" key="11">
    <source>
        <dbReference type="RuleBase" id="RU000682"/>
    </source>
</evidence>
<feature type="compositionally biased region" description="Low complexity" evidence="12">
    <location>
        <begin position="170"/>
        <end position="182"/>
    </location>
</feature>
<name>A0A3Q2Y712_HIPCM</name>
<dbReference type="InterPro" id="IPR021918">
    <property type="entry name" value="DUF3528"/>
</dbReference>
<keyword evidence="4" id="KW-0217">Developmental protein</keyword>
<feature type="region of interest" description="Disordered" evidence="12">
    <location>
        <begin position="151"/>
        <end position="222"/>
    </location>
</feature>
<dbReference type="OMA" id="AEHAPSC"/>
<evidence type="ECO:0000256" key="1">
    <source>
        <dbReference type="ARBA" id="ARBA00003263"/>
    </source>
</evidence>
<keyword evidence="6 10" id="KW-0238">DNA-binding</keyword>
<evidence type="ECO:0000256" key="5">
    <source>
        <dbReference type="ARBA" id="ARBA00023015"/>
    </source>
</evidence>
<comment type="function">
    <text evidence="1">Sequence-specific transcription factor which is part of a developmental regulatory system that provides cells with specific positional identities on the anterior-posterior axis.</text>
</comment>
<accession>A0A3Q2Y712</accession>
<evidence type="ECO:0000256" key="2">
    <source>
        <dbReference type="ARBA" id="ARBA00004123"/>
    </source>
</evidence>
<dbReference type="InterPro" id="IPR009057">
    <property type="entry name" value="Homeodomain-like_sf"/>
</dbReference>
<dbReference type="Ensembl" id="ENSHCOT00000020867.1">
    <property type="protein sequence ID" value="ENSHCOP00000013479.1"/>
    <property type="gene ID" value="ENSHCOG00000016652.1"/>
</dbReference>
<sequence>MMDFDERVPVGSNMYLPSCTYYVSAGTEFSALPSFLSQSPSTRPMTYSYSSNLPQVQPVREVTFREYAAIDASSKWPHRGNLTQCYPGAEDMVHRDCLSAPTELFAAAAYHHHHHHHHGAAGSSNFYGNVGRNGVLPQAFDQFYETAYGTASESPSANGYSGDKTHSKQPASAPDDSGSGSSCRDADAKEPREDTSSPELSSGNNEEKSSSSDGQRTRKKRCPYSKYQIRELEREFFFSVYINKEKRLQLSRMLNLTDRQVKIWFQNRRMKEKKLNRDRLQYYTSNPLL</sequence>
<dbReference type="GeneTree" id="ENSGT00940000158311"/>
<evidence type="ECO:0000256" key="6">
    <source>
        <dbReference type="ARBA" id="ARBA00023125"/>
    </source>
</evidence>
<evidence type="ECO:0000256" key="12">
    <source>
        <dbReference type="SAM" id="MobiDB-lite"/>
    </source>
</evidence>
<reference evidence="14" key="2">
    <citation type="submission" date="2025-09" db="UniProtKB">
        <authorList>
            <consortium name="Ensembl"/>
        </authorList>
    </citation>
    <scope>IDENTIFICATION</scope>
</reference>
<dbReference type="Pfam" id="PF00046">
    <property type="entry name" value="Homeodomain"/>
    <property type="match status" value="1"/>
</dbReference>
<evidence type="ECO:0000256" key="9">
    <source>
        <dbReference type="ARBA" id="ARBA00023242"/>
    </source>
</evidence>
<dbReference type="AlphaFoldDB" id="A0A3Q2Y712"/>
<evidence type="ECO:0000256" key="4">
    <source>
        <dbReference type="ARBA" id="ARBA00022473"/>
    </source>
</evidence>
<keyword evidence="8" id="KW-0804">Transcription</keyword>
<feature type="domain" description="Homeobox" evidence="13">
    <location>
        <begin position="215"/>
        <end position="275"/>
    </location>
</feature>
<evidence type="ECO:0000259" key="13">
    <source>
        <dbReference type="PROSITE" id="PS50071"/>
    </source>
</evidence>
<evidence type="ECO:0000256" key="10">
    <source>
        <dbReference type="PROSITE-ProRule" id="PRU00108"/>
    </source>
</evidence>
<dbReference type="InterPro" id="IPR001356">
    <property type="entry name" value="HD"/>
</dbReference>
<dbReference type="InterPro" id="IPR017970">
    <property type="entry name" value="Homeobox_CS"/>
</dbReference>
<dbReference type="SUPFAM" id="SSF46689">
    <property type="entry name" value="Homeodomain-like"/>
    <property type="match status" value="1"/>
</dbReference>
<evidence type="ECO:0000313" key="15">
    <source>
        <dbReference type="Proteomes" id="UP000264820"/>
    </source>
</evidence>
<dbReference type="PANTHER" id="PTHR46092">
    <property type="entry name" value="HOMEOBOX PROTEIN HOX-A11-RELATED"/>
    <property type="match status" value="1"/>
</dbReference>
<keyword evidence="15" id="KW-1185">Reference proteome</keyword>
<evidence type="ECO:0000256" key="8">
    <source>
        <dbReference type="ARBA" id="ARBA00023163"/>
    </source>
</evidence>
<dbReference type="Gene3D" id="1.10.10.60">
    <property type="entry name" value="Homeodomain-like"/>
    <property type="match status" value="1"/>
</dbReference>
<dbReference type="InterPro" id="IPR020479">
    <property type="entry name" value="HD_metazoa"/>
</dbReference>
<feature type="DNA-binding region" description="Homeobox" evidence="10">
    <location>
        <begin position="217"/>
        <end position="276"/>
    </location>
</feature>
<dbReference type="CDD" id="cd00086">
    <property type="entry name" value="homeodomain"/>
    <property type="match status" value="1"/>
</dbReference>
<comment type="subcellular location">
    <subcellularLocation>
        <location evidence="2 10 11">Nucleus</location>
    </subcellularLocation>
</comment>